<dbReference type="PANTHER" id="PTHR23037:SF32">
    <property type="entry name" value="INTERLEUKIN-4 RECEPTOR SUBUNIT ALPHA"/>
    <property type="match status" value="1"/>
</dbReference>
<evidence type="ECO:0000256" key="4">
    <source>
        <dbReference type="ARBA" id="ARBA00022729"/>
    </source>
</evidence>
<organism evidence="11 12">
    <name type="scientific">Diceros bicornis minor</name>
    <name type="common">South-central black rhinoceros</name>
    <dbReference type="NCBI Taxonomy" id="77932"/>
    <lineage>
        <taxon>Eukaryota</taxon>
        <taxon>Metazoa</taxon>
        <taxon>Chordata</taxon>
        <taxon>Craniata</taxon>
        <taxon>Vertebrata</taxon>
        <taxon>Euteleostomi</taxon>
        <taxon>Mammalia</taxon>
        <taxon>Eutheria</taxon>
        <taxon>Laurasiatheria</taxon>
        <taxon>Perissodactyla</taxon>
        <taxon>Rhinocerotidae</taxon>
        <taxon>Diceros</taxon>
    </lineage>
</organism>
<feature type="compositionally biased region" description="Pro residues" evidence="9">
    <location>
        <begin position="564"/>
        <end position="578"/>
    </location>
</feature>
<dbReference type="Gene3D" id="2.60.40.10">
    <property type="entry name" value="Immunoglobulins"/>
    <property type="match status" value="2"/>
</dbReference>
<evidence type="ECO:0000256" key="6">
    <source>
        <dbReference type="ARBA" id="ARBA00023136"/>
    </source>
</evidence>
<dbReference type="InterPro" id="IPR036116">
    <property type="entry name" value="FN3_sf"/>
</dbReference>
<dbReference type="EMBL" id="JACDTQ010003204">
    <property type="protein sequence ID" value="KAF5914759.1"/>
    <property type="molecule type" value="Genomic_DNA"/>
</dbReference>
<keyword evidence="6" id="KW-0472">Membrane</keyword>
<comment type="caution">
    <text evidence="11">The sequence shown here is derived from an EMBL/GenBank/DDBJ whole genome shotgun (WGS) entry which is preliminary data.</text>
</comment>
<keyword evidence="7" id="KW-0675">Receptor</keyword>
<dbReference type="SUPFAM" id="SSF49265">
    <property type="entry name" value="Fibronectin type III"/>
    <property type="match status" value="2"/>
</dbReference>
<dbReference type="CDD" id="cd00063">
    <property type="entry name" value="FN3"/>
    <property type="match status" value="1"/>
</dbReference>
<keyword evidence="12" id="KW-1185">Reference proteome</keyword>
<dbReference type="InterPro" id="IPR003961">
    <property type="entry name" value="FN3_dom"/>
</dbReference>
<dbReference type="GO" id="GO:0009897">
    <property type="term" value="C:external side of plasma membrane"/>
    <property type="evidence" value="ECO:0007669"/>
    <property type="project" value="TreeGrafter"/>
</dbReference>
<dbReference type="GO" id="GO:0002532">
    <property type="term" value="P:production of molecular mediator involved in inflammatory response"/>
    <property type="evidence" value="ECO:0007669"/>
    <property type="project" value="InterPro"/>
</dbReference>
<feature type="region of interest" description="Disordered" evidence="9">
    <location>
        <begin position="469"/>
        <end position="512"/>
    </location>
</feature>
<evidence type="ECO:0000256" key="3">
    <source>
        <dbReference type="ARBA" id="ARBA00022692"/>
    </source>
</evidence>
<evidence type="ECO:0000259" key="10">
    <source>
        <dbReference type="PROSITE" id="PS50853"/>
    </source>
</evidence>
<evidence type="ECO:0000256" key="5">
    <source>
        <dbReference type="ARBA" id="ARBA00022989"/>
    </source>
</evidence>
<dbReference type="InterPro" id="IPR013783">
    <property type="entry name" value="Ig-like_fold"/>
</dbReference>
<dbReference type="PROSITE" id="PS50853">
    <property type="entry name" value="FN3"/>
    <property type="match status" value="1"/>
</dbReference>
<feature type="region of interest" description="Disordered" evidence="9">
    <location>
        <begin position="826"/>
        <end position="859"/>
    </location>
</feature>
<evidence type="ECO:0000256" key="9">
    <source>
        <dbReference type="SAM" id="MobiDB-lite"/>
    </source>
</evidence>
<dbReference type="AlphaFoldDB" id="A0A7J7EG63"/>
<dbReference type="SMART" id="SM00060">
    <property type="entry name" value="FN3"/>
    <property type="match status" value="1"/>
</dbReference>
<sequence length="859" mass="91801">MGQGRAGAVGSPNGAALLWARAPHELPAPGVGGSHLHPEHRKALFLCDWLPTCPSCLWGSGCSECSCVSPGSVKVLRLPTCFSDYIHTSTCEWEMDGPTNCSAQLRLSYKLNDENYDNLTCVPENKEGAVCMCSMLMDSIVNEDIYQLDLWAGKQPLWSSSFMPGKRVKPRAPRNLVVHANVSHTWLLTWSNPYPLENYLYSELTYLVNISNEDDPADFKIYDVTYLDPVLRITASTLKSGATYSARVKAFAQSYNGTWSEWTPSVKWRNYYQQPLEQRLPLGVSISCIVILAVCLSCYFSIIKIKKEWWDQIPNPAHSPLVAIVIQDPQVPLWGKRTRGEEPAKCPRWKTCLTKLLPCLLEHSLEKDEDSSKAARNGPFQGPGKSAWHPVEISKTILWPESISVVRCVELFEAQVASEEEDMEEDRRSFCPSPESSGGSFQGGREGITARLTESLFLDLLGGESAGLGESRLLPPSGSAQIPQAEFSSASSQGKEQPSNPESNPPATLTQSPAGLASMEASAVTADNPAYRSFSNFLSPSPGPGELDSQPQLAEHLGDVDPNTPSPPQPSEPPPALQPEPETWEQILRQSVLQHGAAPAPTPAPTGGYREFVQAVKRRSGQDGGAAGFGPSREAGYKAFSGLLAGGAVCPGASGVEASSGEGGYRPFQSLTPGGPGAPAPGPMPLFTFGLDVEPPPSPQNSRLPSSSPDCPGLQPVGKGEDRQKPPLSPEQATDSLRDDLGSGIVYSALTCHLCGHLKQCHGQEERGEAHVVASPCCGCCCGDRSSPPVSPLRALDPPPGGVPLEASLSPASLAPLGVSEEHKSSLFFQPAPSSAQSSSQSPEMAALLSTGPPCMSTS</sequence>
<dbReference type="GO" id="GO:0004896">
    <property type="term" value="F:cytokine receptor activity"/>
    <property type="evidence" value="ECO:0007669"/>
    <property type="project" value="InterPro"/>
</dbReference>
<reference evidence="11 12" key="1">
    <citation type="journal article" date="2020" name="Mol. Biol. Evol.">
        <title>Interspecific Gene Flow and the Evolution of Specialization in Black and White Rhinoceros.</title>
        <authorList>
            <person name="Moodley Y."/>
            <person name="Westbury M.V."/>
            <person name="Russo I.M."/>
            <person name="Gopalakrishnan S."/>
            <person name="Rakotoarivelo A."/>
            <person name="Olsen R.A."/>
            <person name="Prost S."/>
            <person name="Tunstall T."/>
            <person name="Ryder O.A."/>
            <person name="Dalen L."/>
            <person name="Bruford M.W."/>
        </authorList>
    </citation>
    <scope>NUCLEOTIDE SEQUENCE [LARGE SCALE GENOMIC DNA]</scope>
    <source>
        <strain evidence="11">SBR-YM</strain>
        <tissue evidence="11">Skin</tissue>
    </source>
</reference>
<protein>
    <recommendedName>
        <fullName evidence="10">Fibronectin type-III domain-containing protein</fullName>
    </recommendedName>
</protein>
<dbReference type="InterPro" id="IPR015319">
    <property type="entry name" value="IL-4_rcpt-alpha_N"/>
</dbReference>
<dbReference type="PANTHER" id="PTHR23037">
    <property type="entry name" value="CYTOKINE RECEPTOR"/>
    <property type="match status" value="1"/>
</dbReference>
<gene>
    <name evidence="11" type="ORF">HPG69_005257</name>
</gene>
<accession>A0A7J7EG63</accession>
<comment type="subcellular location">
    <subcellularLocation>
        <location evidence="1">Membrane</location>
        <topology evidence="1">Single-pass type I membrane protein</topology>
    </subcellularLocation>
</comment>
<keyword evidence="4" id="KW-0732">Signal</keyword>
<evidence type="ECO:0000313" key="11">
    <source>
        <dbReference type="EMBL" id="KAF5914759.1"/>
    </source>
</evidence>
<evidence type="ECO:0000256" key="8">
    <source>
        <dbReference type="ARBA" id="ARBA00023180"/>
    </source>
</evidence>
<feature type="domain" description="Fibronectin type-III" evidence="10">
    <location>
        <begin position="172"/>
        <end position="271"/>
    </location>
</feature>
<feature type="region of interest" description="Disordered" evidence="9">
    <location>
        <begin position="535"/>
        <end position="580"/>
    </location>
</feature>
<dbReference type="Pfam" id="PF09238">
    <property type="entry name" value="IL4Ra_N"/>
    <property type="match status" value="1"/>
</dbReference>
<name>A0A7J7EG63_DICBM</name>
<evidence type="ECO:0000256" key="1">
    <source>
        <dbReference type="ARBA" id="ARBA00004479"/>
    </source>
</evidence>
<dbReference type="Proteomes" id="UP000551758">
    <property type="component" value="Unassembled WGS sequence"/>
</dbReference>
<feature type="compositionally biased region" description="Polar residues" evidence="9">
    <location>
        <begin position="478"/>
        <end position="512"/>
    </location>
</feature>
<keyword evidence="5" id="KW-1133">Transmembrane helix</keyword>
<feature type="compositionally biased region" description="Polar residues" evidence="9">
    <location>
        <begin position="700"/>
        <end position="709"/>
    </location>
</feature>
<keyword evidence="8" id="KW-0325">Glycoprotein</keyword>
<evidence type="ECO:0000313" key="12">
    <source>
        <dbReference type="Proteomes" id="UP000551758"/>
    </source>
</evidence>
<feature type="region of interest" description="Disordered" evidence="9">
    <location>
        <begin position="655"/>
        <end position="737"/>
    </location>
</feature>
<feature type="compositionally biased region" description="Low complexity" evidence="9">
    <location>
        <begin position="830"/>
        <end position="843"/>
    </location>
</feature>
<keyword evidence="2" id="KW-0597">Phosphoprotein</keyword>
<evidence type="ECO:0000256" key="2">
    <source>
        <dbReference type="ARBA" id="ARBA00022553"/>
    </source>
</evidence>
<feature type="region of interest" description="Disordered" evidence="9">
    <location>
        <begin position="417"/>
        <end position="445"/>
    </location>
</feature>
<proteinExistence type="predicted"/>
<evidence type="ECO:0000256" key="7">
    <source>
        <dbReference type="ARBA" id="ARBA00023170"/>
    </source>
</evidence>
<keyword evidence="3" id="KW-0812">Transmembrane</keyword>